<dbReference type="PANTHER" id="PTHR32234">
    <property type="entry name" value="THIOL:DISULFIDE INTERCHANGE PROTEIN DSBD"/>
    <property type="match status" value="1"/>
</dbReference>
<accession>A0A4U0P3Y6</accession>
<evidence type="ECO:0000259" key="2">
    <source>
        <dbReference type="Pfam" id="PF11412"/>
    </source>
</evidence>
<dbReference type="GO" id="GO:0015035">
    <property type="term" value="F:protein-disulfide reductase activity"/>
    <property type="evidence" value="ECO:0007669"/>
    <property type="project" value="TreeGrafter"/>
</dbReference>
<dbReference type="InterPro" id="IPR028250">
    <property type="entry name" value="DsbDN"/>
</dbReference>
<dbReference type="Proteomes" id="UP000306808">
    <property type="component" value="Unassembled WGS sequence"/>
</dbReference>
<dbReference type="OrthoDB" id="767251at2"/>
<keyword evidence="1" id="KW-0732">Signal</keyword>
<feature type="signal peptide" evidence="1">
    <location>
        <begin position="1"/>
        <end position="22"/>
    </location>
</feature>
<feature type="chain" id="PRO_5020943062" evidence="1">
    <location>
        <begin position="23"/>
        <end position="152"/>
    </location>
</feature>
<organism evidence="3 4">
    <name type="scientific">Sphingobacterium olei</name>
    <dbReference type="NCBI Taxonomy" id="2571155"/>
    <lineage>
        <taxon>Bacteria</taxon>
        <taxon>Pseudomonadati</taxon>
        <taxon>Bacteroidota</taxon>
        <taxon>Sphingobacteriia</taxon>
        <taxon>Sphingobacteriales</taxon>
        <taxon>Sphingobacteriaceae</taxon>
        <taxon>Sphingobacterium</taxon>
    </lineage>
</organism>
<protein>
    <submittedName>
        <fullName evidence="3">Sugar transporter</fullName>
    </submittedName>
</protein>
<keyword evidence="3" id="KW-0813">Transport</keyword>
<dbReference type="AlphaFoldDB" id="A0A4U0P3Y6"/>
<evidence type="ECO:0000313" key="3">
    <source>
        <dbReference type="EMBL" id="TJZ62091.1"/>
    </source>
</evidence>
<name>A0A4U0P3Y6_9SPHI</name>
<feature type="domain" description="Thiol:disulfide interchange protein DsbD N-terminal" evidence="2">
    <location>
        <begin position="38"/>
        <end position="148"/>
    </location>
</feature>
<dbReference type="Gene3D" id="2.60.40.1250">
    <property type="entry name" value="Thiol:disulfide interchange protein DsbD, N-terminal domain"/>
    <property type="match status" value="1"/>
</dbReference>
<evidence type="ECO:0000313" key="4">
    <source>
        <dbReference type="Proteomes" id="UP000306808"/>
    </source>
</evidence>
<dbReference type="GO" id="GO:0045454">
    <property type="term" value="P:cell redox homeostasis"/>
    <property type="evidence" value="ECO:0007669"/>
    <property type="project" value="TreeGrafter"/>
</dbReference>
<dbReference type="PANTHER" id="PTHR32234:SF0">
    <property type="entry name" value="THIOL:DISULFIDE INTERCHANGE PROTEIN DSBD"/>
    <property type="match status" value="1"/>
</dbReference>
<gene>
    <name evidence="3" type="ORF">FAZ15_06155</name>
</gene>
<proteinExistence type="predicted"/>
<reference evidence="3 4" key="1">
    <citation type="submission" date="2019-04" db="EMBL/GenBank/DDBJ databases">
        <title>Sphingobacterium olei sp. nov., isolated from oil-contaminated soil.</title>
        <authorList>
            <person name="Liu B."/>
        </authorList>
    </citation>
    <scope>NUCLEOTIDE SEQUENCE [LARGE SCALE GENOMIC DNA]</scope>
    <source>
        <strain evidence="3 4">HAL-9</strain>
    </source>
</reference>
<sequence length="152" mass="16899">MMMKKISLLIVAVLLTITGAFAQIHNPVKWSVASKKLNSKEAVVFIKATIQNGWHIYSQTVGEGGPVPTSFAYKTSKDITLNGKTAEPQPKTKFEEVFKMDVPYFSTEVVFQQKVKLNTSKPTSLSGTVEFMACDKTQCLPPDEYNFTVTIK</sequence>
<evidence type="ECO:0000256" key="1">
    <source>
        <dbReference type="SAM" id="SignalP"/>
    </source>
</evidence>
<dbReference type="InterPro" id="IPR036929">
    <property type="entry name" value="DsbDN_sf"/>
</dbReference>
<dbReference type="Pfam" id="PF11412">
    <property type="entry name" value="DsbD_N"/>
    <property type="match status" value="1"/>
</dbReference>
<comment type="caution">
    <text evidence="3">The sequence shown here is derived from an EMBL/GenBank/DDBJ whole genome shotgun (WGS) entry which is preliminary data.</text>
</comment>
<keyword evidence="4" id="KW-1185">Reference proteome</keyword>
<keyword evidence="3" id="KW-0762">Sugar transport</keyword>
<dbReference type="EMBL" id="SUME01000002">
    <property type="protein sequence ID" value="TJZ62091.1"/>
    <property type="molecule type" value="Genomic_DNA"/>
</dbReference>